<reference evidence="3 4" key="1">
    <citation type="submission" date="2020-04" db="EMBL/GenBank/DDBJ databases">
        <authorList>
            <person name="Kittiwongwattana C."/>
        </authorList>
    </citation>
    <scope>NUCLEOTIDE SEQUENCE [LARGE SCALE GENOMIC DNA]</scope>
    <source>
        <strain evidence="4">1303</strain>
        <strain evidence="3">1310</strain>
    </source>
</reference>
<dbReference type="Proteomes" id="UP000503144">
    <property type="component" value="Chromosome"/>
</dbReference>
<dbReference type="AlphaFoldDB" id="A0AAE6ZF14"/>
<sequence length="54" mass="6182">MKKKNYEIGEGCCRKGTRQISKFPNDVRATSEEVYWLFHANYFIAPQIDGGGIN</sequence>
<protein>
    <submittedName>
        <fullName evidence="1">Uncharacterized protein</fullName>
    </submittedName>
</protein>
<evidence type="ECO:0000313" key="3">
    <source>
        <dbReference type="Proteomes" id="UP000502421"/>
    </source>
</evidence>
<reference evidence="1 4" key="2">
    <citation type="submission" date="2020-09" db="EMBL/GenBank/DDBJ databases">
        <authorList>
            <person name="Kittiwongwattana C."/>
        </authorList>
    </citation>
    <scope>NUCLEOTIDE SEQUENCE</scope>
    <source>
        <strain evidence="2 4">1303</strain>
        <strain evidence="1">1310</strain>
    </source>
</reference>
<accession>A0AAE6ZF14</accession>
<evidence type="ECO:0000313" key="4">
    <source>
        <dbReference type="Proteomes" id="UP000503144"/>
    </source>
</evidence>
<proteinExistence type="predicted"/>
<dbReference type="EMBL" id="CP051205">
    <property type="protein sequence ID" value="QJB30865.1"/>
    <property type="molecule type" value="Genomic_DNA"/>
</dbReference>
<organism evidence="1 3">
    <name type="scientific">Chitinophaga oryzae</name>
    <dbReference type="NCBI Taxonomy" id="2725414"/>
    <lineage>
        <taxon>Bacteria</taxon>
        <taxon>Pseudomonadati</taxon>
        <taxon>Bacteroidota</taxon>
        <taxon>Chitinophagia</taxon>
        <taxon>Chitinophagales</taxon>
        <taxon>Chitinophagaceae</taxon>
        <taxon>Chitinophaga</taxon>
    </lineage>
</organism>
<keyword evidence="4" id="KW-1185">Reference proteome</keyword>
<evidence type="ECO:0000313" key="1">
    <source>
        <dbReference type="EMBL" id="QJB30865.1"/>
    </source>
</evidence>
<dbReference type="EMBL" id="CP051204">
    <property type="protein sequence ID" value="QJB37355.1"/>
    <property type="molecule type" value="Genomic_DNA"/>
</dbReference>
<dbReference type="Proteomes" id="UP000502421">
    <property type="component" value="Chromosome"/>
</dbReference>
<gene>
    <name evidence="2" type="ORF">HF324_05615</name>
    <name evidence="1" type="ORF">HF329_05940</name>
</gene>
<dbReference type="RefSeq" id="WP_168803143.1">
    <property type="nucleotide sequence ID" value="NZ_CP051204.2"/>
</dbReference>
<dbReference type="KEGG" id="coy:HF329_05940"/>
<name>A0AAE6ZF14_9BACT</name>
<evidence type="ECO:0000313" key="2">
    <source>
        <dbReference type="EMBL" id="QJB37355.1"/>
    </source>
</evidence>